<sequence length="86" mass="9413">MTKITELLEKLGSDASLDANIETMLTSDQLAIEEKELLGNMSHLKDTQPAIKCIIIAPAEDDEQESPQEDDNEKDTENLLSAVVNG</sequence>
<dbReference type="Proteomes" id="UP000256478">
    <property type="component" value="Unassembled WGS sequence"/>
</dbReference>
<proteinExistence type="predicted"/>
<reference evidence="2 3" key="1">
    <citation type="submission" date="2018-08" db="EMBL/GenBank/DDBJ databases">
        <title>Thalassotalea euphylliae genome.</title>
        <authorList>
            <person name="Summers S."/>
            <person name="Rice S.A."/>
            <person name="Freckelton M.L."/>
            <person name="Nedved B.T."/>
            <person name="Hadfield M.G."/>
        </authorList>
    </citation>
    <scope>NUCLEOTIDE SEQUENCE [LARGE SCALE GENOMIC DNA]</scope>
    <source>
        <strain evidence="2 3">H1</strain>
    </source>
</reference>
<comment type="caution">
    <text evidence="2">The sequence shown here is derived from an EMBL/GenBank/DDBJ whole genome shotgun (WGS) entry which is preliminary data.</text>
</comment>
<organism evidence="2 3">
    <name type="scientific">Thalassotalea euphylliae</name>
    <dbReference type="NCBI Taxonomy" id="1655234"/>
    <lineage>
        <taxon>Bacteria</taxon>
        <taxon>Pseudomonadati</taxon>
        <taxon>Pseudomonadota</taxon>
        <taxon>Gammaproteobacteria</taxon>
        <taxon>Alteromonadales</taxon>
        <taxon>Colwelliaceae</taxon>
        <taxon>Thalassotalea</taxon>
    </lineage>
</organism>
<accession>A0A3E0TQM9</accession>
<protein>
    <submittedName>
        <fullName evidence="2">Uncharacterized protein</fullName>
    </submittedName>
</protein>
<evidence type="ECO:0000313" key="3">
    <source>
        <dbReference type="Proteomes" id="UP000256478"/>
    </source>
</evidence>
<feature type="region of interest" description="Disordered" evidence="1">
    <location>
        <begin position="59"/>
        <end position="86"/>
    </location>
</feature>
<dbReference type="EMBL" id="QUOU01000001">
    <property type="protein sequence ID" value="REL26342.1"/>
    <property type="molecule type" value="Genomic_DNA"/>
</dbReference>
<gene>
    <name evidence="2" type="ORF">DXX93_06960</name>
</gene>
<feature type="compositionally biased region" description="Acidic residues" evidence="1">
    <location>
        <begin position="59"/>
        <end position="74"/>
    </location>
</feature>
<name>A0A3E0TQM9_9GAMM</name>
<evidence type="ECO:0000256" key="1">
    <source>
        <dbReference type="SAM" id="MobiDB-lite"/>
    </source>
</evidence>
<evidence type="ECO:0000313" key="2">
    <source>
        <dbReference type="EMBL" id="REL26342.1"/>
    </source>
</evidence>
<dbReference type="AlphaFoldDB" id="A0A3E0TQM9"/>
<dbReference type="RefSeq" id="WP_116007460.1">
    <property type="nucleotide sequence ID" value="NZ_QUOU01000001.1"/>
</dbReference>